<reference evidence="1 2" key="1">
    <citation type="journal article" date="2021" name="Hortic Res">
        <title>High-quality reference genome and annotation aids understanding of berry development for evergreen blueberry (Vaccinium darrowii).</title>
        <authorList>
            <person name="Yu J."/>
            <person name="Hulse-Kemp A.M."/>
            <person name="Babiker E."/>
            <person name="Staton M."/>
        </authorList>
    </citation>
    <scope>NUCLEOTIDE SEQUENCE [LARGE SCALE GENOMIC DNA]</scope>
    <source>
        <strain evidence="2">cv. NJ 8807/NJ 8810</strain>
        <tissue evidence="1">Young leaf</tissue>
    </source>
</reference>
<proteinExistence type="predicted"/>
<protein>
    <submittedName>
        <fullName evidence="1">Uncharacterized protein</fullName>
    </submittedName>
</protein>
<keyword evidence="2" id="KW-1185">Reference proteome</keyword>
<sequence length="500" mass="58242">MAKLEFETCRGVDEGSSSTSAPVATTTNSRLEVRVDARTEPKHRKRRIEKVPLTMRRDEKTKGYFDPMVVSIGPYHHGKKELQMAERIKPLVAELFISGSGKGMDEFRKNVLGIVDDARSCYIEGSTDVYSDKEFAEMMLLDGLFVSVFIEYMTPGYGDDTFQYELTEHLGQHDTDLVAGDIMSLLENQLPFQVLELLMSLKSEHHNLTDMLDKMVHSWQSRETTRQDKRIDDTEQPIHFLEYIWLWRNKLSQSNHTHGTSGNSKRRRLDYFYSFKSVAELKAKGIYARRGSDFNHRDFKFKSFFFFAVLEIPPIILSHRSFTWLSNQIAYEWTPRNPNNLPTMAFVNFMKSLINTRDDVKELRTRNILFSSYTSDEEVVQLFNNIPTFGLEDFNIYDEVKHRIHEHYNNKVKTWFAELIHNYFSSPWTFIAFVAAAALIIMSFLQTYFTISPRNYKLIGFNFTCGLSLFSASSSFHESCWCVWTICEPIVQRVNVCMFS</sequence>
<evidence type="ECO:0000313" key="1">
    <source>
        <dbReference type="EMBL" id="KAH7855175.1"/>
    </source>
</evidence>
<name>A0ACB7YNR3_9ERIC</name>
<gene>
    <name evidence="1" type="ORF">Vadar_022143</name>
</gene>
<evidence type="ECO:0000313" key="2">
    <source>
        <dbReference type="Proteomes" id="UP000828048"/>
    </source>
</evidence>
<organism evidence="1 2">
    <name type="scientific">Vaccinium darrowii</name>
    <dbReference type="NCBI Taxonomy" id="229202"/>
    <lineage>
        <taxon>Eukaryota</taxon>
        <taxon>Viridiplantae</taxon>
        <taxon>Streptophyta</taxon>
        <taxon>Embryophyta</taxon>
        <taxon>Tracheophyta</taxon>
        <taxon>Spermatophyta</taxon>
        <taxon>Magnoliopsida</taxon>
        <taxon>eudicotyledons</taxon>
        <taxon>Gunneridae</taxon>
        <taxon>Pentapetalae</taxon>
        <taxon>asterids</taxon>
        <taxon>Ericales</taxon>
        <taxon>Ericaceae</taxon>
        <taxon>Vaccinioideae</taxon>
        <taxon>Vaccinieae</taxon>
        <taxon>Vaccinium</taxon>
    </lineage>
</organism>
<comment type="caution">
    <text evidence="1">The sequence shown here is derived from an EMBL/GenBank/DDBJ whole genome shotgun (WGS) entry which is preliminary data.</text>
</comment>
<dbReference type="EMBL" id="CM037161">
    <property type="protein sequence ID" value="KAH7855175.1"/>
    <property type="molecule type" value="Genomic_DNA"/>
</dbReference>
<dbReference type="Proteomes" id="UP000828048">
    <property type="component" value="Chromosome 11"/>
</dbReference>
<accession>A0ACB7YNR3</accession>